<reference evidence="1 2" key="1">
    <citation type="submission" date="2016-05" db="EMBL/GenBank/DDBJ databases">
        <authorList>
            <person name="Wang S."/>
            <person name="Zhu B."/>
        </authorList>
    </citation>
    <scope>NUCLEOTIDE SEQUENCE [LARGE SCALE GENOMIC DNA]</scope>
    <source>
        <strain evidence="1 2">CRS05-R5</strain>
    </source>
</reference>
<evidence type="ECO:0000313" key="2">
    <source>
        <dbReference type="Proteomes" id="UP000078142"/>
    </source>
</evidence>
<evidence type="ECO:0000313" key="1">
    <source>
        <dbReference type="EMBL" id="ANH98987.1"/>
    </source>
</evidence>
<dbReference type="AlphaFoldDB" id="A0AAC9BW04"/>
<dbReference type="Proteomes" id="UP000078142">
    <property type="component" value="Chromosome"/>
</dbReference>
<dbReference type="RefSeq" id="WP_064588279.1">
    <property type="nucleotide sequence ID" value="NZ_CP015852.1"/>
</dbReference>
<proteinExistence type="predicted"/>
<sequence length="128" mass="13953">MIKQQKLTPACGYAPGDWECRDGGFLFDAGSGEGWDPQDETYICPCCRTRDYLEDRKADAESTSRWTDNGFSGTGLNIWISAEQTALYANEAAAKQALVEIGTVEALVADDSPQGYSIVLCNTQEVTL</sequence>
<gene>
    <name evidence="1" type="ORF">A8L59_16725</name>
</gene>
<name>A0AAC9BW04_9PSED</name>
<protein>
    <submittedName>
        <fullName evidence="1">Uncharacterized protein</fullName>
    </submittedName>
</protein>
<dbReference type="GeneID" id="93490033"/>
<accession>A0AAC9BW04</accession>
<dbReference type="EMBL" id="CP015852">
    <property type="protein sequence ID" value="ANH98987.1"/>
    <property type="molecule type" value="Genomic_DNA"/>
</dbReference>
<organism evidence="1 2">
    <name type="scientific">Pseudomonas koreensis</name>
    <dbReference type="NCBI Taxonomy" id="198620"/>
    <lineage>
        <taxon>Bacteria</taxon>
        <taxon>Pseudomonadati</taxon>
        <taxon>Pseudomonadota</taxon>
        <taxon>Gammaproteobacteria</taxon>
        <taxon>Pseudomonadales</taxon>
        <taxon>Pseudomonadaceae</taxon>
        <taxon>Pseudomonas</taxon>
    </lineage>
</organism>